<proteinExistence type="predicted"/>
<dbReference type="Proteomes" id="UP000774000">
    <property type="component" value="Unassembled WGS sequence"/>
</dbReference>
<keyword evidence="1" id="KW-0812">Transmembrane</keyword>
<accession>A0A938XQQ1</accession>
<keyword evidence="1" id="KW-0472">Membrane</keyword>
<dbReference type="RefSeq" id="WP_239550878.1">
    <property type="nucleotide sequence ID" value="NZ_JAFBDQ010000002.1"/>
</dbReference>
<dbReference type="Pfam" id="PF14034">
    <property type="entry name" value="Spore_YtrH"/>
    <property type="match status" value="1"/>
</dbReference>
<protein>
    <recommendedName>
        <fullName evidence="4">Sporulation protein YtrH</fullName>
    </recommendedName>
</protein>
<keyword evidence="3" id="KW-1185">Reference proteome</keyword>
<reference evidence="2" key="1">
    <citation type="submission" date="2021-01" db="EMBL/GenBank/DDBJ databases">
        <title>Genomic Encyclopedia of Type Strains, Phase IV (KMG-IV): sequencing the most valuable type-strain genomes for metagenomic binning, comparative biology and taxonomic classification.</title>
        <authorList>
            <person name="Goeker M."/>
        </authorList>
    </citation>
    <scope>NUCLEOTIDE SEQUENCE</scope>
    <source>
        <strain evidence="2">DSM 23230</strain>
    </source>
</reference>
<organism evidence="2 3">
    <name type="scientific">Halanaerobacter jeridensis</name>
    <dbReference type="NCBI Taxonomy" id="706427"/>
    <lineage>
        <taxon>Bacteria</taxon>
        <taxon>Bacillati</taxon>
        <taxon>Bacillota</taxon>
        <taxon>Clostridia</taxon>
        <taxon>Halanaerobiales</taxon>
        <taxon>Halobacteroidaceae</taxon>
        <taxon>Halanaerobacter</taxon>
    </lineage>
</organism>
<feature type="transmembrane region" description="Helical" evidence="1">
    <location>
        <begin position="72"/>
        <end position="93"/>
    </location>
</feature>
<dbReference type="AlphaFoldDB" id="A0A938XQQ1"/>
<evidence type="ECO:0008006" key="4">
    <source>
        <dbReference type="Google" id="ProtNLM"/>
    </source>
</evidence>
<comment type="caution">
    <text evidence="2">The sequence shown here is derived from an EMBL/GenBank/DDBJ whole genome shotgun (WGS) entry which is preliminary data.</text>
</comment>
<name>A0A938XQQ1_9FIRM</name>
<sequence length="100" mass="10691">MIIVFFISLGVVLGGAIIGSLGATLTTNPPFKEMLKISRDIKLWAIVTAIGGTFSNLRTFEGSLLEGRFMTIIKQFIILTTAFLGAQLGVWLISNLTGGS</sequence>
<dbReference type="EMBL" id="JAFBDQ010000002">
    <property type="protein sequence ID" value="MBM7555573.1"/>
    <property type="molecule type" value="Genomic_DNA"/>
</dbReference>
<gene>
    <name evidence="2" type="ORF">JOC47_000398</name>
</gene>
<evidence type="ECO:0000256" key="1">
    <source>
        <dbReference type="SAM" id="Phobius"/>
    </source>
</evidence>
<evidence type="ECO:0000313" key="3">
    <source>
        <dbReference type="Proteomes" id="UP000774000"/>
    </source>
</evidence>
<dbReference type="InterPro" id="IPR025689">
    <property type="entry name" value="Spore_YtrH"/>
</dbReference>
<evidence type="ECO:0000313" key="2">
    <source>
        <dbReference type="EMBL" id="MBM7555573.1"/>
    </source>
</evidence>
<keyword evidence="1" id="KW-1133">Transmembrane helix</keyword>